<evidence type="ECO:0000313" key="2">
    <source>
        <dbReference type="EMBL" id="MBI3539374.1"/>
    </source>
</evidence>
<dbReference type="AlphaFoldDB" id="A0A9D6L7N9"/>
<dbReference type="Proteomes" id="UP000807850">
    <property type="component" value="Unassembled WGS sequence"/>
</dbReference>
<dbReference type="EMBL" id="JACQAY010000114">
    <property type="protein sequence ID" value="MBI3539374.1"/>
    <property type="molecule type" value="Genomic_DNA"/>
</dbReference>
<organism evidence="2 3">
    <name type="scientific">Eiseniibacteriota bacterium</name>
    <dbReference type="NCBI Taxonomy" id="2212470"/>
    <lineage>
        <taxon>Bacteria</taxon>
        <taxon>Candidatus Eiseniibacteriota</taxon>
    </lineage>
</organism>
<sequence length="414" mass="44071">MNSIAYVTTRFPTTTSFIENEVHRLRARGTRVMVFTLRGASREYQPEHAALLPLTEAVGSPFAPAAWAALLFWLARRPHVLIPEIARILWASRGSLYALLGHVGYLPAAARVALLVERRDVEWVHGAWSHFPGTVAYLTWKLTGRGYSLAAHAGADLYRSQAFLAPKVRAARVVVACVRRNATMLARLAGGGRVECVYHGVDLARFDGAGRRRAATPLLLAVGRLAPAKGFADAIAALVPLRAAGHRATLVIAGDGPERAALEALAARLGVGDAVEFRGALTQEALLPLYRAAWALLAPSKVLPNGRRDGIPNVVVEAMAMGVPCVGTASSGMEELIVPGENGRLVPDSDPPALAAALGTLLADPEALERLGQAARRRVLRDFDAGRNFDRMMALIEARPEPAAHAAFAAAAGS</sequence>
<dbReference type="SUPFAM" id="SSF53756">
    <property type="entry name" value="UDP-Glycosyltransferase/glycogen phosphorylase"/>
    <property type="match status" value="1"/>
</dbReference>
<dbReference type="Pfam" id="PF00534">
    <property type="entry name" value="Glycos_transf_1"/>
    <property type="match status" value="1"/>
</dbReference>
<name>A0A9D6L7N9_UNCEI</name>
<dbReference type="PANTHER" id="PTHR45947:SF14">
    <property type="entry name" value="SLL1723 PROTEIN"/>
    <property type="match status" value="1"/>
</dbReference>
<gene>
    <name evidence="2" type="ORF">HY076_03775</name>
</gene>
<dbReference type="InterPro" id="IPR001296">
    <property type="entry name" value="Glyco_trans_1"/>
</dbReference>
<feature type="domain" description="Glycosyl transferase family 1" evidence="1">
    <location>
        <begin position="216"/>
        <end position="378"/>
    </location>
</feature>
<reference evidence="2" key="1">
    <citation type="submission" date="2020-07" db="EMBL/GenBank/DDBJ databases">
        <title>Huge and variable diversity of episymbiotic CPR bacteria and DPANN archaea in groundwater ecosystems.</title>
        <authorList>
            <person name="He C.Y."/>
            <person name="Keren R."/>
            <person name="Whittaker M."/>
            <person name="Farag I.F."/>
            <person name="Doudna J."/>
            <person name="Cate J.H.D."/>
            <person name="Banfield J.F."/>
        </authorList>
    </citation>
    <scope>NUCLEOTIDE SEQUENCE</scope>
    <source>
        <strain evidence="2">NC_groundwater_928_Pr1_S-0.2um_72_17</strain>
    </source>
</reference>
<accession>A0A9D6L7N9</accession>
<proteinExistence type="predicted"/>
<dbReference type="GO" id="GO:0016757">
    <property type="term" value="F:glycosyltransferase activity"/>
    <property type="evidence" value="ECO:0007669"/>
    <property type="project" value="InterPro"/>
</dbReference>
<dbReference type="InterPro" id="IPR050194">
    <property type="entry name" value="Glycosyltransferase_grp1"/>
</dbReference>
<evidence type="ECO:0000313" key="3">
    <source>
        <dbReference type="Proteomes" id="UP000807850"/>
    </source>
</evidence>
<dbReference type="Gene3D" id="3.40.50.2000">
    <property type="entry name" value="Glycogen Phosphorylase B"/>
    <property type="match status" value="2"/>
</dbReference>
<dbReference type="CDD" id="cd03801">
    <property type="entry name" value="GT4_PimA-like"/>
    <property type="match status" value="1"/>
</dbReference>
<protein>
    <submittedName>
        <fullName evidence="2">Glycosyltransferase family 4 protein</fullName>
    </submittedName>
</protein>
<evidence type="ECO:0000259" key="1">
    <source>
        <dbReference type="Pfam" id="PF00534"/>
    </source>
</evidence>
<comment type="caution">
    <text evidence="2">The sequence shown here is derived from an EMBL/GenBank/DDBJ whole genome shotgun (WGS) entry which is preliminary data.</text>
</comment>
<dbReference type="PANTHER" id="PTHR45947">
    <property type="entry name" value="SULFOQUINOVOSYL TRANSFERASE SQD2"/>
    <property type="match status" value="1"/>
</dbReference>